<proteinExistence type="predicted"/>
<sequence>MTKLYFLMNAEDHPWSPIDHADKETTEAISICALPLWGDRIWINSVYKKPVCMRPYDYSEQTIEVLQYSLPVILATLTFILVAYAVNKYIHVNKSSQPHSLNTMRRNNANLLFLEAYSVPINILIIDKDIITLQGSVISEKDESPNKSFMNLSLPEDDLIHESDITDEDNYYGYDTFQDEVQTARPNISPYDMPHWTFDIPAPNQKA</sequence>
<keyword evidence="1" id="KW-1133">Transmembrane helix</keyword>
<gene>
    <name evidence="2" type="ORF">AB205_0051240</name>
</gene>
<name>A0A2G9SFD6_AQUCT</name>
<dbReference type="AlphaFoldDB" id="A0A2G9SFD6"/>
<keyword evidence="1" id="KW-0472">Membrane</keyword>
<keyword evidence="1" id="KW-0812">Transmembrane</keyword>
<evidence type="ECO:0000313" key="2">
    <source>
        <dbReference type="EMBL" id="PIO38814.1"/>
    </source>
</evidence>
<organism evidence="2">
    <name type="scientific">Aquarana catesbeiana</name>
    <name type="common">American bullfrog</name>
    <name type="synonym">Rana catesbeiana</name>
    <dbReference type="NCBI Taxonomy" id="8400"/>
    <lineage>
        <taxon>Eukaryota</taxon>
        <taxon>Metazoa</taxon>
        <taxon>Chordata</taxon>
        <taxon>Craniata</taxon>
        <taxon>Vertebrata</taxon>
        <taxon>Euteleostomi</taxon>
        <taxon>Amphibia</taxon>
        <taxon>Batrachia</taxon>
        <taxon>Anura</taxon>
        <taxon>Neobatrachia</taxon>
        <taxon>Ranoidea</taxon>
        <taxon>Ranidae</taxon>
        <taxon>Aquarana</taxon>
    </lineage>
</organism>
<dbReference type="EMBL" id="KV924766">
    <property type="protein sequence ID" value="PIO38814.1"/>
    <property type="molecule type" value="Genomic_DNA"/>
</dbReference>
<protein>
    <submittedName>
        <fullName evidence="2">Uncharacterized protein</fullName>
    </submittedName>
</protein>
<dbReference type="OrthoDB" id="10007376at2759"/>
<feature type="transmembrane region" description="Helical" evidence="1">
    <location>
        <begin position="65"/>
        <end position="86"/>
    </location>
</feature>
<evidence type="ECO:0000256" key="1">
    <source>
        <dbReference type="SAM" id="Phobius"/>
    </source>
</evidence>
<reference evidence="2" key="1">
    <citation type="submission" date="2017-08" db="EMBL/GenBank/DDBJ databases">
        <title>Assembly of the North American Bullfrog Genome.</title>
        <authorList>
            <person name="Warren R.L."/>
            <person name="Vandervalk B.P."/>
            <person name="Kucuk E."/>
            <person name="Birol I."/>
            <person name="Helbing C."/>
            <person name="Pandoh P."/>
            <person name="Behsaz B."/>
            <person name="Mohamadi H."/>
            <person name="Chu J."/>
            <person name="Jackman S."/>
            <person name="Hammond S.A."/>
            <person name="Veldhoen N."/>
            <person name="Kirk H."/>
            <person name="Zhao Y."/>
            <person name="Coope R."/>
            <person name="Pleasance S."/>
            <person name="Moore R."/>
            <person name="Holt R."/>
        </authorList>
    </citation>
    <scope>NUCLEOTIDE SEQUENCE</scope>
    <source>
        <strain evidence="2">Bruno</strain>
        <tissue evidence="2">Liver</tissue>
    </source>
</reference>
<accession>A0A2G9SFD6</accession>